<accession>A0A3M7M653</accession>
<keyword evidence="2" id="KW-1185">Reference proteome</keyword>
<reference evidence="1 2" key="1">
    <citation type="journal article" date="2014" name="PLoS ONE">
        <title>De novo Genome Assembly of the Fungal Plant Pathogen Pyrenophora semeniperda.</title>
        <authorList>
            <person name="Soliai M.M."/>
            <person name="Meyer S.E."/>
            <person name="Udall J.A."/>
            <person name="Elzinga D.E."/>
            <person name="Hermansen R.A."/>
            <person name="Bodily P.M."/>
            <person name="Hart A.A."/>
            <person name="Coleman C.E."/>
        </authorList>
    </citation>
    <scope>NUCLEOTIDE SEQUENCE [LARGE SCALE GENOMIC DNA]</scope>
    <source>
        <strain evidence="1 2">CCB06</strain>
        <tissue evidence="1">Mycelium</tissue>
    </source>
</reference>
<name>A0A3M7M653_9PLEO</name>
<dbReference type="Proteomes" id="UP000265663">
    <property type="component" value="Unassembled WGS sequence"/>
</dbReference>
<gene>
    <name evidence="1" type="ORF">GMOD_00008894</name>
</gene>
<dbReference type="OrthoDB" id="3799875at2759"/>
<dbReference type="EMBL" id="KE747823">
    <property type="protein sequence ID" value="RMZ69952.1"/>
    <property type="molecule type" value="Genomic_DNA"/>
</dbReference>
<dbReference type="AlphaFoldDB" id="A0A3M7M653"/>
<evidence type="ECO:0000313" key="2">
    <source>
        <dbReference type="Proteomes" id="UP000265663"/>
    </source>
</evidence>
<organism evidence="1 2">
    <name type="scientific">Pyrenophora seminiperda CCB06</name>
    <dbReference type="NCBI Taxonomy" id="1302712"/>
    <lineage>
        <taxon>Eukaryota</taxon>
        <taxon>Fungi</taxon>
        <taxon>Dikarya</taxon>
        <taxon>Ascomycota</taxon>
        <taxon>Pezizomycotina</taxon>
        <taxon>Dothideomycetes</taxon>
        <taxon>Pleosporomycetidae</taxon>
        <taxon>Pleosporales</taxon>
        <taxon>Pleosporineae</taxon>
        <taxon>Pleosporaceae</taxon>
        <taxon>Pyrenophora</taxon>
    </lineage>
</organism>
<proteinExistence type="predicted"/>
<sequence length="214" mass="23753">METLEFPGGSDVGPEDIEKIKGFIQEHALTKDGRPLISDTKWEDEKNFSGNFHCETLMLSLQLLHKTLAARDEISSDKNSTSSYLQLPPRSIVDSFAKPAKVLPVSKRCCPACHALMEFVNENTKEQIIYPGYHENWFTAALPPWLPRDAGMAVIKAAEIKLAKRVLAYVKSNTPLSVSSTGTSHITTFRDIPLGLEIPKSGIEYDSDSSSDRE</sequence>
<protein>
    <submittedName>
        <fullName evidence="1">Uncharacterized protein</fullName>
    </submittedName>
</protein>
<evidence type="ECO:0000313" key="1">
    <source>
        <dbReference type="EMBL" id="RMZ69952.1"/>
    </source>
</evidence>